<evidence type="ECO:0000313" key="1">
    <source>
        <dbReference type="EMBL" id="JAD33669.1"/>
    </source>
</evidence>
<proteinExistence type="predicted"/>
<name>A0A0A8Z2R2_ARUDO</name>
<reference evidence="1" key="2">
    <citation type="journal article" date="2015" name="Data Brief">
        <title>Shoot transcriptome of the giant reed, Arundo donax.</title>
        <authorList>
            <person name="Barrero R.A."/>
            <person name="Guerrero F.D."/>
            <person name="Moolhuijzen P."/>
            <person name="Goolsby J.A."/>
            <person name="Tidwell J."/>
            <person name="Bellgard S.E."/>
            <person name="Bellgard M.I."/>
        </authorList>
    </citation>
    <scope>NUCLEOTIDE SEQUENCE</scope>
    <source>
        <tissue evidence="1">Shoot tissue taken approximately 20 cm above the soil surface</tissue>
    </source>
</reference>
<reference evidence="1" key="1">
    <citation type="submission" date="2014-09" db="EMBL/GenBank/DDBJ databases">
        <authorList>
            <person name="Magalhaes I.L.F."/>
            <person name="Oliveira U."/>
            <person name="Santos F.R."/>
            <person name="Vidigal T.H.D.A."/>
            <person name="Brescovit A.D."/>
            <person name="Santos A.J."/>
        </authorList>
    </citation>
    <scope>NUCLEOTIDE SEQUENCE</scope>
    <source>
        <tissue evidence="1">Shoot tissue taken approximately 20 cm above the soil surface</tissue>
    </source>
</reference>
<sequence length="29" mass="3379">MLRGPWPSTFAPVLLNTHITCFRLYFALL</sequence>
<dbReference type="AlphaFoldDB" id="A0A0A8Z2R2"/>
<protein>
    <submittedName>
        <fullName evidence="1">Uncharacterized protein</fullName>
    </submittedName>
</protein>
<dbReference type="EMBL" id="GBRH01264226">
    <property type="protein sequence ID" value="JAD33669.1"/>
    <property type="molecule type" value="Transcribed_RNA"/>
</dbReference>
<organism evidence="1">
    <name type="scientific">Arundo donax</name>
    <name type="common">Giant reed</name>
    <name type="synonym">Donax arundinaceus</name>
    <dbReference type="NCBI Taxonomy" id="35708"/>
    <lineage>
        <taxon>Eukaryota</taxon>
        <taxon>Viridiplantae</taxon>
        <taxon>Streptophyta</taxon>
        <taxon>Embryophyta</taxon>
        <taxon>Tracheophyta</taxon>
        <taxon>Spermatophyta</taxon>
        <taxon>Magnoliopsida</taxon>
        <taxon>Liliopsida</taxon>
        <taxon>Poales</taxon>
        <taxon>Poaceae</taxon>
        <taxon>PACMAD clade</taxon>
        <taxon>Arundinoideae</taxon>
        <taxon>Arundineae</taxon>
        <taxon>Arundo</taxon>
    </lineage>
</organism>
<accession>A0A0A8Z2R2</accession>